<organism evidence="6">
    <name type="scientific">Compsopogon caeruleus</name>
    <dbReference type="NCBI Taxonomy" id="31354"/>
    <lineage>
        <taxon>Eukaryota</taxon>
        <taxon>Rhodophyta</taxon>
        <taxon>Compsopogonophyceae</taxon>
        <taxon>Compsopogonales</taxon>
        <taxon>Compsopogonaceae</taxon>
        <taxon>Compsopogon</taxon>
    </lineage>
</organism>
<feature type="repeat" description="CHCR" evidence="3">
    <location>
        <begin position="613"/>
        <end position="766"/>
    </location>
</feature>
<dbReference type="GO" id="GO:0006623">
    <property type="term" value="P:protein targeting to vacuole"/>
    <property type="evidence" value="ECO:0007669"/>
    <property type="project" value="InterPro"/>
</dbReference>
<proteinExistence type="predicted"/>
<accession>A0A7S1TGB5</accession>
<dbReference type="InterPro" id="IPR057780">
    <property type="entry name" value="Beta-prop_Vps41"/>
</dbReference>
<feature type="region of interest" description="Disordered" evidence="4">
    <location>
        <begin position="1"/>
        <end position="20"/>
    </location>
</feature>
<dbReference type="PANTHER" id="PTHR12616:SF1">
    <property type="entry name" value="VACUOLAR PROTEIN SORTING-ASSOCIATED PROTEIN 41 HOMOLOG"/>
    <property type="match status" value="1"/>
</dbReference>
<evidence type="ECO:0000256" key="2">
    <source>
        <dbReference type="ARBA" id="ARBA00022927"/>
    </source>
</evidence>
<dbReference type="PANTHER" id="PTHR12616">
    <property type="entry name" value="VACUOLAR PROTEIN SORTING VPS41"/>
    <property type="match status" value="1"/>
</dbReference>
<dbReference type="EMBL" id="HBGH01013083">
    <property type="protein sequence ID" value="CAD9235236.1"/>
    <property type="molecule type" value="Transcribed_RNA"/>
</dbReference>
<dbReference type="GO" id="GO:0005770">
    <property type="term" value="C:late endosome"/>
    <property type="evidence" value="ECO:0007669"/>
    <property type="project" value="TreeGrafter"/>
</dbReference>
<dbReference type="Gene3D" id="2.130.10.10">
    <property type="entry name" value="YVTN repeat-like/Quinoprotein amine dehydrogenase"/>
    <property type="match status" value="1"/>
</dbReference>
<keyword evidence="2" id="KW-0653">Protein transport</keyword>
<dbReference type="GO" id="GO:0034058">
    <property type="term" value="P:endosomal vesicle fusion"/>
    <property type="evidence" value="ECO:0007669"/>
    <property type="project" value="TreeGrafter"/>
</dbReference>
<evidence type="ECO:0000256" key="4">
    <source>
        <dbReference type="SAM" id="MobiDB-lite"/>
    </source>
</evidence>
<sequence>MDGDGEGRSEWEEESPVGSVSVNRFVSEEGRVEPRVPAVSCVATSVRVVVFGTETGDVWLADIAGHLLETWWGRHRGPVAAVAVHDEAIVSAGQKDGSIMMALIGNDGGKTNVLSWHDDHAVITALAIDPLANPAGQRIAFGERFGRVAMVTRGWFGTRSVQVIRLAEDQVWDLQWQGHLLAWVEGEDVRVFDVRSQASVCVVKAPMDIPFMSERPSLVNLTTDSQQLRWVVCWGSTSRFITLSKRLQGESSTATTEQGWIVDIVNCARQEEESGDPLVGRSESLETERILAAVPFDLVIDPDPHVKSILMLVESKGSMRLEILRFENGTSESDEISGKEQIPLAVDPNQVMEAHVLILPGGEPMFLSWFRARSLNQPELPVLLIRKTSIVESIQKHLRDRNFDLAFDAAKKARAGPLRRAHLDLGTLAKNYLDALWASGRLELLASVLPDTIDTLAASSQSSRERTAAEQWDHWVAQFVQAGCPGGIADYIPTVDPRLPKAVYDSVLTALAVSNPEALLSVLQKWTSDVYTIPGVTEAVEGALRSSSHESLKESLLLLYAESGRHDVTLNLFLEEQSLRVFEYIESHALFEELHDEHSLRLLFEIDSGRAAKLLARAPASLLRFDSIASLLETAGRRDWLFAFLREAYDEDDSRVVEYHETLIGLLCEFGAPGELMNLLSTSSGYSSEIAIGILEDAMSRNLGGFQRERVFLLTRIGDAKAAMGVIVSELGDVDLAIEFAESQGDALLWNSLVDQARSDAKFLSALLEHSSGRIDPISLLHLITPDMNIPNLRDQLHRFFIDTSLERRLREGCAMVVLDQVEARVEEYRELLGRPLEWDDPCGGCGVGDDSVAEHHLESVSNG</sequence>
<evidence type="ECO:0000256" key="3">
    <source>
        <dbReference type="PROSITE-ProRule" id="PRU01006"/>
    </source>
</evidence>
<evidence type="ECO:0000256" key="1">
    <source>
        <dbReference type="ARBA" id="ARBA00022448"/>
    </source>
</evidence>
<gene>
    <name evidence="6" type="ORF">CCAE0312_LOCUS7327</name>
</gene>
<dbReference type="InterPro" id="IPR045111">
    <property type="entry name" value="Vps41/Vps8"/>
</dbReference>
<dbReference type="Pfam" id="PF23556">
    <property type="entry name" value="TPR_Vps41"/>
    <property type="match status" value="1"/>
</dbReference>
<keyword evidence="1" id="KW-0813">Transport</keyword>
<dbReference type="InterPro" id="IPR015943">
    <property type="entry name" value="WD40/YVTN_repeat-like_dom_sf"/>
</dbReference>
<feature type="domain" description="Vps41 beta-propeller" evidence="5">
    <location>
        <begin position="38"/>
        <end position="252"/>
    </location>
</feature>
<dbReference type="GO" id="GO:0016236">
    <property type="term" value="P:macroautophagy"/>
    <property type="evidence" value="ECO:0007669"/>
    <property type="project" value="TreeGrafter"/>
</dbReference>
<evidence type="ECO:0000313" key="6">
    <source>
        <dbReference type="EMBL" id="CAD9235236.1"/>
    </source>
</evidence>
<dbReference type="GO" id="GO:0009267">
    <property type="term" value="P:cellular response to starvation"/>
    <property type="evidence" value="ECO:0007669"/>
    <property type="project" value="TreeGrafter"/>
</dbReference>
<dbReference type="PROSITE" id="PS50236">
    <property type="entry name" value="CHCR"/>
    <property type="match status" value="1"/>
</dbReference>
<dbReference type="Pfam" id="PF23411">
    <property type="entry name" value="Beta-prop_Vps41"/>
    <property type="match status" value="1"/>
</dbReference>
<feature type="compositionally biased region" description="Basic and acidic residues" evidence="4">
    <location>
        <begin position="1"/>
        <end position="10"/>
    </location>
</feature>
<name>A0A7S1TGB5_9RHOD</name>
<reference evidence="6" key="1">
    <citation type="submission" date="2021-01" db="EMBL/GenBank/DDBJ databases">
        <authorList>
            <person name="Corre E."/>
            <person name="Pelletier E."/>
            <person name="Niang G."/>
            <person name="Scheremetjew M."/>
            <person name="Finn R."/>
            <person name="Kale V."/>
            <person name="Holt S."/>
            <person name="Cochrane G."/>
            <person name="Meng A."/>
            <person name="Brown T."/>
            <person name="Cohen L."/>
        </authorList>
    </citation>
    <scope>NUCLEOTIDE SEQUENCE</scope>
    <source>
        <strain evidence="6">SAG 36.94</strain>
    </source>
</reference>
<protein>
    <recommendedName>
        <fullName evidence="5">Vps41 beta-propeller domain-containing protein</fullName>
    </recommendedName>
</protein>
<evidence type="ECO:0000259" key="5">
    <source>
        <dbReference type="Pfam" id="PF23411"/>
    </source>
</evidence>
<dbReference type="GO" id="GO:0030897">
    <property type="term" value="C:HOPS complex"/>
    <property type="evidence" value="ECO:0007669"/>
    <property type="project" value="TreeGrafter"/>
</dbReference>
<dbReference type="SUPFAM" id="SSF69322">
    <property type="entry name" value="Tricorn protease domain 2"/>
    <property type="match status" value="1"/>
</dbReference>
<dbReference type="InterPro" id="IPR000547">
    <property type="entry name" value="Clathrin_H-chain/VPS_repeat"/>
</dbReference>
<dbReference type="AlphaFoldDB" id="A0A7S1TGB5"/>